<organism evidence="5 6">
    <name type="scientific">Micromonospora tarensis</name>
    <dbReference type="NCBI Taxonomy" id="2806100"/>
    <lineage>
        <taxon>Bacteria</taxon>
        <taxon>Bacillati</taxon>
        <taxon>Actinomycetota</taxon>
        <taxon>Actinomycetes</taxon>
        <taxon>Micromonosporales</taxon>
        <taxon>Micromonosporaceae</taxon>
        <taxon>Micromonospora</taxon>
    </lineage>
</organism>
<evidence type="ECO:0000256" key="3">
    <source>
        <dbReference type="SAM" id="MobiDB-lite"/>
    </source>
</evidence>
<dbReference type="CDD" id="cd03801">
    <property type="entry name" value="GT4_PimA-like"/>
    <property type="match status" value="1"/>
</dbReference>
<dbReference type="Pfam" id="PF13439">
    <property type="entry name" value="Glyco_transf_4"/>
    <property type="match status" value="1"/>
</dbReference>
<dbReference type="SUPFAM" id="SSF53756">
    <property type="entry name" value="UDP-Glycosyltransferase/glycogen phosphorylase"/>
    <property type="match status" value="1"/>
</dbReference>
<keyword evidence="1" id="KW-0328">Glycosyltransferase</keyword>
<dbReference type="EMBL" id="JAEVHL010000245">
    <property type="protein sequence ID" value="MBM0279153.1"/>
    <property type="molecule type" value="Genomic_DNA"/>
</dbReference>
<evidence type="ECO:0000256" key="2">
    <source>
        <dbReference type="ARBA" id="ARBA00022679"/>
    </source>
</evidence>
<dbReference type="Proteomes" id="UP000622245">
    <property type="component" value="Unassembled WGS sequence"/>
</dbReference>
<dbReference type="InterPro" id="IPR050194">
    <property type="entry name" value="Glycosyltransferase_grp1"/>
</dbReference>
<comment type="caution">
    <text evidence="5">The sequence shown here is derived from an EMBL/GenBank/DDBJ whole genome shotgun (WGS) entry which is preliminary data.</text>
</comment>
<name>A0ABS1YNX4_9ACTN</name>
<evidence type="ECO:0000313" key="5">
    <source>
        <dbReference type="EMBL" id="MBM0279153.1"/>
    </source>
</evidence>
<dbReference type="Gene3D" id="3.40.50.2000">
    <property type="entry name" value="Glycogen Phosphorylase B"/>
    <property type="match status" value="2"/>
</dbReference>
<keyword evidence="6" id="KW-1185">Reference proteome</keyword>
<evidence type="ECO:0000313" key="6">
    <source>
        <dbReference type="Proteomes" id="UP000622245"/>
    </source>
</evidence>
<evidence type="ECO:0000256" key="1">
    <source>
        <dbReference type="ARBA" id="ARBA00022676"/>
    </source>
</evidence>
<evidence type="ECO:0000259" key="4">
    <source>
        <dbReference type="Pfam" id="PF13439"/>
    </source>
</evidence>
<dbReference type="Pfam" id="PF13692">
    <property type="entry name" value="Glyco_trans_1_4"/>
    <property type="match status" value="1"/>
</dbReference>
<dbReference type="InterPro" id="IPR028098">
    <property type="entry name" value="Glyco_trans_4-like_N"/>
</dbReference>
<gene>
    <name evidence="5" type="ORF">JM949_29780</name>
</gene>
<dbReference type="PANTHER" id="PTHR45947:SF3">
    <property type="entry name" value="SULFOQUINOVOSYL TRANSFERASE SQD2"/>
    <property type="match status" value="1"/>
</dbReference>
<feature type="region of interest" description="Disordered" evidence="3">
    <location>
        <begin position="1"/>
        <end position="26"/>
    </location>
</feature>
<dbReference type="PANTHER" id="PTHR45947">
    <property type="entry name" value="SULFOQUINOVOSYL TRANSFERASE SQD2"/>
    <property type="match status" value="1"/>
</dbReference>
<feature type="domain" description="Glycosyltransferase subfamily 4-like N-terminal" evidence="4">
    <location>
        <begin position="53"/>
        <end position="215"/>
    </location>
</feature>
<keyword evidence="2" id="KW-0808">Transferase</keyword>
<protein>
    <submittedName>
        <fullName evidence="5">Glycosyltransferase family 4 protein</fullName>
    </submittedName>
</protein>
<accession>A0ABS1YNX4</accession>
<proteinExistence type="predicted"/>
<reference evidence="5 6" key="1">
    <citation type="submission" date="2021-01" db="EMBL/GenBank/DDBJ databases">
        <title>Draft genome sequence of Micromonospora sp. strain STR1s_6.</title>
        <authorList>
            <person name="Karlyshev A."/>
            <person name="Jawad R."/>
        </authorList>
    </citation>
    <scope>NUCLEOTIDE SEQUENCE [LARGE SCALE GENOMIC DNA]</scope>
    <source>
        <strain evidence="5 6">STR1S-6</strain>
    </source>
</reference>
<sequence>MAHPDLQTEEVDQHPDGPVIPRQRGAVSAAAAGGTWRPLRIAMIGQKGMPATYGGIERHVEEMASRLASYGHEVTVYCRRSYGDTPADDYRGVRLRRTHTIASKHLDAIVHAATSTVAAMTERPDIVHYHGLGPALVAPMPRVLSRAGVVLTVHGLDNQRAKWGLAARAVLGSAHWLSGYVPHQRVAVSRGLAAHYGTRFGRPTTYIPNGVNPARPVPTRQIETRFGLTPDGYLLLVGRLVPEKAADLLIRAFRRVDTGIRLAIVGGSSFTDDFVDRLRRAADGDDRIVFTGFAYGDLLAELYANAAGFVQPSRLEGLPLTLLEAAAYGLPVVASDIAPHLEVLEGDAAGGRLFRDGDEDDLVRVLTALLADLAGERAGAAALGDRVTGAYSWDVAARELERLYLRLVPEPGRRARAVAD</sequence>
<dbReference type="RefSeq" id="WP_203151468.1">
    <property type="nucleotide sequence ID" value="NZ_JAEVHL010000245.1"/>
</dbReference>